<dbReference type="Proteomes" id="UP001374579">
    <property type="component" value="Unassembled WGS sequence"/>
</dbReference>
<evidence type="ECO:0000313" key="6">
    <source>
        <dbReference type="EMBL" id="KAK7094686.1"/>
    </source>
</evidence>
<gene>
    <name evidence="6" type="ORF">V1264_006200</name>
</gene>
<keyword evidence="7" id="KW-1185">Reference proteome</keyword>
<protein>
    <submittedName>
        <fullName evidence="6">Uncharacterized protein</fullName>
    </submittedName>
</protein>
<dbReference type="InterPro" id="IPR056576">
    <property type="entry name" value="MGAT4_A/B/C_C"/>
</dbReference>
<proteinExistence type="predicted"/>
<dbReference type="InterPro" id="IPR006759">
    <property type="entry name" value="Glyco_transf_54"/>
</dbReference>
<evidence type="ECO:0000259" key="5">
    <source>
        <dbReference type="Pfam" id="PF23524"/>
    </source>
</evidence>
<comment type="caution">
    <text evidence="6">The sequence shown here is derived from an EMBL/GenBank/DDBJ whole genome shotgun (WGS) entry which is preliminary data.</text>
</comment>
<keyword evidence="3" id="KW-0808">Transferase</keyword>
<dbReference type="EMBL" id="JBAMIC010000018">
    <property type="protein sequence ID" value="KAK7094686.1"/>
    <property type="molecule type" value="Genomic_DNA"/>
</dbReference>
<organism evidence="6 7">
    <name type="scientific">Littorina saxatilis</name>
    <dbReference type="NCBI Taxonomy" id="31220"/>
    <lineage>
        <taxon>Eukaryota</taxon>
        <taxon>Metazoa</taxon>
        <taxon>Spiralia</taxon>
        <taxon>Lophotrochozoa</taxon>
        <taxon>Mollusca</taxon>
        <taxon>Gastropoda</taxon>
        <taxon>Caenogastropoda</taxon>
        <taxon>Littorinimorpha</taxon>
        <taxon>Littorinoidea</taxon>
        <taxon>Littorinidae</taxon>
        <taxon>Littorina</taxon>
    </lineage>
</organism>
<accession>A0AAN9AXC7</accession>
<dbReference type="Pfam" id="PF23524">
    <property type="entry name" value="MGAT4A_C"/>
    <property type="match status" value="1"/>
</dbReference>
<dbReference type="GO" id="GO:0006487">
    <property type="term" value="P:protein N-linked glycosylation"/>
    <property type="evidence" value="ECO:0007669"/>
    <property type="project" value="TreeGrafter"/>
</dbReference>
<dbReference type="GO" id="GO:0008375">
    <property type="term" value="F:acetylglucosaminyltransferase activity"/>
    <property type="evidence" value="ECO:0007669"/>
    <property type="project" value="TreeGrafter"/>
</dbReference>
<name>A0AAN9AXC7_9CAEN</name>
<feature type="domain" description="MGAT4 conserved region" evidence="4">
    <location>
        <begin position="61"/>
        <end position="299"/>
    </location>
</feature>
<reference evidence="6 7" key="1">
    <citation type="submission" date="2024-02" db="EMBL/GenBank/DDBJ databases">
        <title>Chromosome-scale genome assembly of the rough periwinkle Littorina saxatilis.</title>
        <authorList>
            <person name="De Jode A."/>
            <person name="Faria R."/>
            <person name="Formenti G."/>
            <person name="Sims Y."/>
            <person name="Smith T.P."/>
            <person name="Tracey A."/>
            <person name="Wood J.M.D."/>
            <person name="Zagrodzka Z.B."/>
            <person name="Johannesson K."/>
            <person name="Butlin R.K."/>
            <person name="Leder E.H."/>
        </authorList>
    </citation>
    <scope>NUCLEOTIDE SEQUENCE [LARGE SCALE GENOMIC DNA]</scope>
    <source>
        <strain evidence="6">Snail1</strain>
        <tissue evidence="6">Muscle</tissue>
    </source>
</reference>
<evidence type="ECO:0000256" key="3">
    <source>
        <dbReference type="ARBA" id="ARBA00022679"/>
    </source>
</evidence>
<evidence type="ECO:0000313" key="7">
    <source>
        <dbReference type="Proteomes" id="UP001374579"/>
    </source>
</evidence>
<dbReference type="Pfam" id="PF04666">
    <property type="entry name" value="MGAT4_cons"/>
    <property type="match status" value="1"/>
</dbReference>
<evidence type="ECO:0000256" key="1">
    <source>
        <dbReference type="ARBA" id="ARBA00004922"/>
    </source>
</evidence>
<dbReference type="AlphaFoldDB" id="A0AAN9AXC7"/>
<dbReference type="PANTHER" id="PTHR12062:SF0">
    <property type="entry name" value="ALPHA-1,3-MANNOSYL-GLYCOPROTEIN 4-BETA-N-ACETYLGLUCOSAMINYLTRANSFERASE B"/>
    <property type="match status" value="1"/>
</dbReference>
<comment type="pathway">
    <text evidence="1">Protein modification; protein glycosylation.</text>
</comment>
<dbReference type="PANTHER" id="PTHR12062">
    <property type="entry name" value="N-ACETYLGLUCOSAMINYLTRANSFERASE VI"/>
    <property type="match status" value="1"/>
</dbReference>
<keyword evidence="2" id="KW-0328">Glycosyltransferase</keyword>
<dbReference type="InterPro" id="IPR057279">
    <property type="entry name" value="MGAT4"/>
</dbReference>
<evidence type="ECO:0000259" key="4">
    <source>
        <dbReference type="Pfam" id="PF04666"/>
    </source>
</evidence>
<feature type="domain" description="MGAT4 A/B/C C-terminal" evidence="5">
    <location>
        <begin position="324"/>
        <end position="456"/>
    </location>
</feature>
<sequence>MASFVYFVIMQQVAVDRKGSSIDEGVPGLYSRFTRSAPVTQHKNISRPESVPTNLPNRNSSVLLAGVPRRNQGYLTIGIPTLKRPKGEYFFNTLASLFNQSTPSQQQDMTVVVMLGDRDPVYNKLCLQKIQEKYPAKLREGLLLAVSSPNTDHLFEDDNIKRTFNDSVERVRWRSKQNLDYGALMEISANLSTYYLQIEDDVTAAPNYVQHIQDFVRANSHRTWAGLEVCPHGFIGKLFRSADLAKLVTLLRTFYLEMPCDFLIQHFYRLMLQTQVIRRKGNLFFHQGKYSSLNNVIRKTDKIPEQKHVAQVVKKAKNHVNPPATLYTSMTVYKNYAIAHAYKLDSVLFFWAKDVKDGDYVTIVFKDPIRMERLVVESGYRDKAGVARDIIHNATVEYGERAFIGSRESKAVCTDTQEMGEFRNGRFEKSLDTKKDVKCITIVITHSQKEWVVIGEIAVYLQRASSDSAVKV</sequence>
<evidence type="ECO:0000256" key="2">
    <source>
        <dbReference type="ARBA" id="ARBA00022676"/>
    </source>
</evidence>